<reference evidence="1 2" key="1">
    <citation type="submission" date="2018-03" db="EMBL/GenBank/DDBJ databases">
        <title>Draft genome sequence of Rohu Carp (Labeo rohita).</title>
        <authorList>
            <person name="Das P."/>
            <person name="Kushwaha B."/>
            <person name="Joshi C.G."/>
            <person name="Kumar D."/>
            <person name="Nagpure N.S."/>
            <person name="Sahoo L."/>
            <person name="Das S.P."/>
            <person name="Bit A."/>
            <person name="Patnaik S."/>
            <person name="Meher P.K."/>
            <person name="Jayasankar P."/>
            <person name="Koringa P.G."/>
            <person name="Patel N.V."/>
            <person name="Hinsu A.T."/>
            <person name="Kumar R."/>
            <person name="Pandey M."/>
            <person name="Agarwal S."/>
            <person name="Srivastava S."/>
            <person name="Singh M."/>
            <person name="Iquebal M.A."/>
            <person name="Jaiswal S."/>
            <person name="Angadi U.B."/>
            <person name="Kumar N."/>
            <person name="Raza M."/>
            <person name="Shah T.M."/>
            <person name="Rai A."/>
            <person name="Jena J.K."/>
        </authorList>
    </citation>
    <scope>NUCLEOTIDE SEQUENCE [LARGE SCALE GENOMIC DNA]</scope>
    <source>
        <strain evidence="1">DASCIFA01</strain>
        <tissue evidence="1">Testis</tissue>
    </source>
</reference>
<keyword evidence="2" id="KW-1185">Reference proteome</keyword>
<protein>
    <submittedName>
        <fullName evidence="1">Uncharacterized protein</fullName>
    </submittedName>
</protein>
<dbReference type="Proteomes" id="UP000290572">
    <property type="component" value="Unassembled WGS sequence"/>
</dbReference>
<sequence length="79" mass="8840">MCTGEGEDGVFGVRCSVKPLPSSCFPVTVAGEGWVQDCAVTPMKWIQAVEDQSFTASLREKRYLLNFASDGDFRWRDME</sequence>
<comment type="caution">
    <text evidence="1">The sequence shown here is derived from an EMBL/GenBank/DDBJ whole genome shotgun (WGS) entry which is preliminary data.</text>
</comment>
<gene>
    <name evidence="1" type="ORF">ROHU_005435</name>
</gene>
<name>A0A498N895_LABRO</name>
<dbReference type="EMBL" id="QBIY01011929">
    <property type="protein sequence ID" value="RXN27922.1"/>
    <property type="molecule type" value="Genomic_DNA"/>
</dbReference>
<evidence type="ECO:0000313" key="2">
    <source>
        <dbReference type="Proteomes" id="UP000290572"/>
    </source>
</evidence>
<evidence type="ECO:0000313" key="1">
    <source>
        <dbReference type="EMBL" id="RXN27922.1"/>
    </source>
</evidence>
<accession>A0A498N895</accession>
<dbReference type="AlphaFoldDB" id="A0A498N895"/>
<organism evidence="1 2">
    <name type="scientific">Labeo rohita</name>
    <name type="common">Indian major carp</name>
    <name type="synonym">Cyprinus rohita</name>
    <dbReference type="NCBI Taxonomy" id="84645"/>
    <lineage>
        <taxon>Eukaryota</taxon>
        <taxon>Metazoa</taxon>
        <taxon>Chordata</taxon>
        <taxon>Craniata</taxon>
        <taxon>Vertebrata</taxon>
        <taxon>Euteleostomi</taxon>
        <taxon>Actinopterygii</taxon>
        <taxon>Neopterygii</taxon>
        <taxon>Teleostei</taxon>
        <taxon>Ostariophysi</taxon>
        <taxon>Cypriniformes</taxon>
        <taxon>Cyprinidae</taxon>
        <taxon>Labeoninae</taxon>
        <taxon>Labeonini</taxon>
        <taxon>Labeo</taxon>
    </lineage>
</organism>
<proteinExistence type="predicted"/>